<keyword evidence="9" id="KW-1185">Reference proteome</keyword>
<protein>
    <recommendedName>
        <fullName evidence="5">Threonine synthase</fullName>
        <ecNumber evidence="5">4.2.3.1</ecNumber>
    </recommendedName>
</protein>
<dbReference type="EC" id="4.2.3.1" evidence="5"/>
<evidence type="ECO:0000259" key="7">
    <source>
        <dbReference type="Pfam" id="PF00291"/>
    </source>
</evidence>
<dbReference type="InterPro" id="IPR004450">
    <property type="entry name" value="Thr_synthase-like"/>
</dbReference>
<name>A0A1I4EXW2_9ACTN</name>
<dbReference type="InterPro" id="IPR036052">
    <property type="entry name" value="TrpB-like_PALP_sf"/>
</dbReference>
<evidence type="ECO:0000256" key="3">
    <source>
        <dbReference type="ARBA" id="ARBA00022898"/>
    </source>
</evidence>
<gene>
    <name evidence="8" type="ORF">SAMN05216275_1544</name>
</gene>
<evidence type="ECO:0000256" key="1">
    <source>
        <dbReference type="ARBA" id="ARBA00001933"/>
    </source>
</evidence>
<dbReference type="PANTHER" id="PTHR48078">
    <property type="entry name" value="THREONINE DEHYDRATASE, MITOCHONDRIAL-RELATED"/>
    <property type="match status" value="1"/>
</dbReference>
<dbReference type="GeneID" id="96303518"/>
<comment type="cofactor">
    <cofactor evidence="1 6">
        <name>pyridoxal 5'-phosphate</name>
        <dbReference type="ChEBI" id="CHEBI:597326"/>
    </cofactor>
</comment>
<dbReference type="InterPro" id="IPR001926">
    <property type="entry name" value="TrpB-like_PALP"/>
</dbReference>
<dbReference type="GO" id="GO:0009097">
    <property type="term" value="P:isoleucine biosynthetic process"/>
    <property type="evidence" value="ECO:0007669"/>
    <property type="project" value="TreeGrafter"/>
</dbReference>
<dbReference type="InterPro" id="IPR050147">
    <property type="entry name" value="Ser/Thr_Dehydratase"/>
</dbReference>
<dbReference type="RefSeq" id="WP_031169877.1">
    <property type="nucleotide sequence ID" value="NZ_FOQY01000054.1"/>
</dbReference>
<accession>A0A1I4EXW2</accession>
<keyword evidence="3 6" id="KW-0663">Pyridoxal phosphate</keyword>
<evidence type="ECO:0000313" key="9">
    <source>
        <dbReference type="Proteomes" id="UP000199111"/>
    </source>
</evidence>
<dbReference type="GO" id="GO:0006567">
    <property type="term" value="P:L-threonine catabolic process"/>
    <property type="evidence" value="ECO:0007669"/>
    <property type="project" value="TreeGrafter"/>
</dbReference>
<evidence type="ECO:0000256" key="5">
    <source>
        <dbReference type="NCBIfam" id="TIGR00260"/>
    </source>
</evidence>
<keyword evidence="4" id="KW-0456">Lyase</keyword>
<dbReference type="FunFam" id="3.40.50.1100:FF:000012">
    <property type="entry name" value="Threonine synthase"/>
    <property type="match status" value="1"/>
</dbReference>
<dbReference type="GO" id="GO:0006565">
    <property type="term" value="P:L-serine catabolic process"/>
    <property type="evidence" value="ECO:0007669"/>
    <property type="project" value="TreeGrafter"/>
</dbReference>
<proteinExistence type="inferred from homology"/>
<dbReference type="GO" id="GO:0009088">
    <property type="term" value="P:threonine biosynthetic process"/>
    <property type="evidence" value="ECO:0007669"/>
    <property type="project" value="UniProtKB-UniRule"/>
</dbReference>
<feature type="modified residue" description="N6-(pyridoxal phosphate)lysine" evidence="6">
    <location>
        <position position="129"/>
    </location>
</feature>
<evidence type="ECO:0000256" key="6">
    <source>
        <dbReference type="PIRSR" id="PIRSR604450-51"/>
    </source>
</evidence>
<dbReference type="Proteomes" id="UP000199111">
    <property type="component" value="Unassembled WGS sequence"/>
</dbReference>
<evidence type="ECO:0000256" key="2">
    <source>
        <dbReference type="ARBA" id="ARBA00005517"/>
    </source>
</evidence>
<dbReference type="NCBIfam" id="TIGR00260">
    <property type="entry name" value="thrC"/>
    <property type="match status" value="1"/>
</dbReference>
<dbReference type="AlphaFoldDB" id="A0A1I4EXW2"/>
<dbReference type="CDD" id="cd01563">
    <property type="entry name" value="Thr-synth_1"/>
    <property type="match status" value="1"/>
</dbReference>
<dbReference type="GO" id="GO:0004795">
    <property type="term" value="F:threonine synthase activity"/>
    <property type="evidence" value="ECO:0007669"/>
    <property type="project" value="UniProtKB-UniRule"/>
</dbReference>
<organism evidence="8 9">
    <name type="scientific">Streptosporangium canum</name>
    <dbReference type="NCBI Taxonomy" id="324952"/>
    <lineage>
        <taxon>Bacteria</taxon>
        <taxon>Bacillati</taxon>
        <taxon>Actinomycetota</taxon>
        <taxon>Actinomycetes</taxon>
        <taxon>Streptosporangiales</taxon>
        <taxon>Streptosporangiaceae</taxon>
        <taxon>Streptosporangium</taxon>
    </lineage>
</organism>
<sequence length="429" mass="45421">MALASTETTTSPGRVEDAHGKPFGPAAALSCRECGARYDLGPNFACIECFGPLEIAYDFGRVTREQIAEGPTNIWRYRSLLPVPADVAAKPNMAPGWTKLVKADNLARELGIRSLHVKDDSGNPTHSFKDRVVAIAVEAARNFGFHTLSCSSTGNLAGAVTAAAARAGLDACVFIPADLEEAKIVMASVYGGKLVGIEGTYDDVNRFCSELIGDELGDKWGFVNVNLRPYYAEGSKTLAYEIAEQLGWRIPDQIVIPVASGSQLTKIDKAFKELIALGLVEDRPYKIFAAQAEGCSPVSAAYKAGHDVIRPVKPDTIAKSLAIGNPADGPYVLDIARRTGGAVEDVTDAEIVDAIRLLARTEGIFAETAGGVTVGVLRKLVAAGKLDPEAETVVLNTGDGLKTLDAVADHARPTAVIRPSLDAFRTAIA</sequence>
<comment type="similarity">
    <text evidence="2">Belongs to the threonine synthase family.</text>
</comment>
<evidence type="ECO:0000313" key="8">
    <source>
        <dbReference type="EMBL" id="SFL10033.1"/>
    </source>
</evidence>
<dbReference type="Gene3D" id="3.40.50.1100">
    <property type="match status" value="2"/>
</dbReference>
<dbReference type="PANTHER" id="PTHR48078:SF6">
    <property type="entry name" value="L-THREONINE DEHYDRATASE CATABOLIC TDCB"/>
    <property type="match status" value="1"/>
</dbReference>
<dbReference type="EMBL" id="FOQY01000054">
    <property type="protein sequence ID" value="SFL10033.1"/>
    <property type="molecule type" value="Genomic_DNA"/>
</dbReference>
<dbReference type="SUPFAM" id="SSF53686">
    <property type="entry name" value="Tryptophan synthase beta subunit-like PLP-dependent enzymes"/>
    <property type="match status" value="1"/>
</dbReference>
<evidence type="ECO:0000256" key="4">
    <source>
        <dbReference type="ARBA" id="ARBA00023239"/>
    </source>
</evidence>
<dbReference type="GO" id="GO:0004794">
    <property type="term" value="F:threonine deaminase activity"/>
    <property type="evidence" value="ECO:0007669"/>
    <property type="project" value="TreeGrafter"/>
</dbReference>
<dbReference type="GO" id="GO:0003941">
    <property type="term" value="F:L-serine ammonia-lyase activity"/>
    <property type="evidence" value="ECO:0007669"/>
    <property type="project" value="TreeGrafter"/>
</dbReference>
<reference evidence="9" key="1">
    <citation type="submission" date="2016-10" db="EMBL/GenBank/DDBJ databases">
        <authorList>
            <person name="Varghese N."/>
            <person name="Submissions S."/>
        </authorList>
    </citation>
    <scope>NUCLEOTIDE SEQUENCE [LARGE SCALE GENOMIC DNA]</scope>
    <source>
        <strain evidence="9">CGMCC 4.2126</strain>
    </source>
</reference>
<dbReference type="Pfam" id="PF00291">
    <property type="entry name" value="PALP"/>
    <property type="match status" value="1"/>
</dbReference>
<feature type="domain" description="Tryptophan synthase beta chain-like PALP" evidence="7">
    <location>
        <begin position="94"/>
        <end position="398"/>
    </location>
</feature>